<organism evidence="2 3">
    <name type="scientific">Gossypium raimondii</name>
    <name type="common">Peruvian cotton</name>
    <name type="synonym">Gossypium klotzschianum subsp. raimondii</name>
    <dbReference type="NCBI Taxonomy" id="29730"/>
    <lineage>
        <taxon>Eukaryota</taxon>
        <taxon>Viridiplantae</taxon>
        <taxon>Streptophyta</taxon>
        <taxon>Embryophyta</taxon>
        <taxon>Tracheophyta</taxon>
        <taxon>Spermatophyta</taxon>
        <taxon>Magnoliopsida</taxon>
        <taxon>eudicotyledons</taxon>
        <taxon>Gunneridae</taxon>
        <taxon>Pentapetalae</taxon>
        <taxon>rosids</taxon>
        <taxon>malvids</taxon>
        <taxon>Malvales</taxon>
        <taxon>Malvaceae</taxon>
        <taxon>Malvoideae</taxon>
        <taxon>Gossypium</taxon>
    </lineage>
</organism>
<accession>A0A7J8PBK0</accession>
<evidence type="ECO:0000256" key="1">
    <source>
        <dbReference type="SAM" id="MobiDB-lite"/>
    </source>
</evidence>
<proteinExistence type="predicted"/>
<evidence type="ECO:0000313" key="2">
    <source>
        <dbReference type="EMBL" id="MBA0586584.1"/>
    </source>
</evidence>
<feature type="non-terminal residue" evidence="2">
    <location>
        <position position="123"/>
    </location>
</feature>
<sequence>MRLCKIRLLRVEALDLVIKALKSQAPLKKMASTLDLTKAFLRCLRPDAHAACEPQLASMGKKFLIVGTKNKIIDLVVLTAIRARWYVNKLAHYRNKTSEVQGLENRTKDGGCNTSNLNPSPEQ</sequence>
<dbReference type="AlphaFoldDB" id="A0A7J8PBK0"/>
<reference evidence="2 3" key="1">
    <citation type="journal article" date="2019" name="Genome Biol. Evol.">
        <title>Insights into the evolution of the New World diploid cottons (Gossypium, subgenus Houzingenia) based on genome sequencing.</title>
        <authorList>
            <person name="Grover C.E."/>
            <person name="Arick M.A. 2nd"/>
            <person name="Thrash A."/>
            <person name="Conover J.L."/>
            <person name="Sanders W.S."/>
            <person name="Peterson D.G."/>
            <person name="Frelichowski J.E."/>
            <person name="Scheffler J.A."/>
            <person name="Scheffler B.E."/>
            <person name="Wendel J.F."/>
        </authorList>
    </citation>
    <scope>NUCLEOTIDE SEQUENCE [LARGE SCALE GENOMIC DNA]</scope>
    <source>
        <strain evidence="2">8</strain>
        <tissue evidence="2">Leaf</tissue>
    </source>
</reference>
<dbReference type="Proteomes" id="UP000593578">
    <property type="component" value="Unassembled WGS sequence"/>
</dbReference>
<feature type="compositionally biased region" description="Polar residues" evidence="1">
    <location>
        <begin position="112"/>
        <end position="123"/>
    </location>
</feature>
<protein>
    <submittedName>
        <fullName evidence="2">Uncharacterized protein</fullName>
    </submittedName>
</protein>
<dbReference type="EMBL" id="JABEZZ010000005">
    <property type="protein sequence ID" value="MBA0586584.1"/>
    <property type="molecule type" value="Genomic_DNA"/>
</dbReference>
<comment type="caution">
    <text evidence="2">The sequence shown here is derived from an EMBL/GenBank/DDBJ whole genome shotgun (WGS) entry which is preliminary data.</text>
</comment>
<gene>
    <name evidence="2" type="ORF">Gorai_017319</name>
</gene>
<evidence type="ECO:0000313" key="3">
    <source>
        <dbReference type="Proteomes" id="UP000593578"/>
    </source>
</evidence>
<feature type="region of interest" description="Disordered" evidence="1">
    <location>
        <begin position="98"/>
        <end position="123"/>
    </location>
</feature>
<name>A0A7J8PBK0_GOSRA</name>